<dbReference type="EMBL" id="JANPWB010000001">
    <property type="protein sequence ID" value="KAJ1217776.1"/>
    <property type="molecule type" value="Genomic_DNA"/>
</dbReference>
<keyword evidence="3" id="KW-1185">Reference proteome</keyword>
<reference evidence="2" key="1">
    <citation type="journal article" date="2022" name="bioRxiv">
        <title>Sequencing and chromosome-scale assembly of the giantPleurodeles waltlgenome.</title>
        <authorList>
            <person name="Brown T."/>
            <person name="Elewa A."/>
            <person name="Iarovenko S."/>
            <person name="Subramanian E."/>
            <person name="Araus A.J."/>
            <person name="Petzold A."/>
            <person name="Susuki M."/>
            <person name="Suzuki K.-i.T."/>
            <person name="Hayashi T."/>
            <person name="Toyoda A."/>
            <person name="Oliveira C."/>
            <person name="Osipova E."/>
            <person name="Leigh N.D."/>
            <person name="Simon A."/>
            <person name="Yun M.H."/>
        </authorList>
    </citation>
    <scope>NUCLEOTIDE SEQUENCE</scope>
    <source>
        <strain evidence="2">20211129_DDA</strain>
        <tissue evidence="2">Liver</tissue>
    </source>
</reference>
<sequence length="70" mass="7367">MRSARQRLAGLCAVRPLAYDVASGNYKGEPGERARLVPSANTESGARGEGPRRRPRAPSFSSPPLCGIGS</sequence>
<name>A0AAV7WY29_PLEWA</name>
<accession>A0AAV7WY29</accession>
<proteinExistence type="predicted"/>
<feature type="non-terminal residue" evidence="2">
    <location>
        <position position="70"/>
    </location>
</feature>
<organism evidence="2 3">
    <name type="scientific">Pleurodeles waltl</name>
    <name type="common">Iberian ribbed newt</name>
    <dbReference type="NCBI Taxonomy" id="8319"/>
    <lineage>
        <taxon>Eukaryota</taxon>
        <taxon>Metazoa</taxon>
        <taxon>Chordata</taxon>
        <taxon>Craniata</taxon>
        <taxon>Vertebrata</taxon>
        <taxon>Euteleostomi</taxon>
        <taxon>Amphibia</taxon>
        <taxon>Batrachia</taxon>
        <taxon>Caudata</taxon>
        <taxon>Salamandroidea</taxon>
        <taxon>Salamandridae</taxon>
        <taxon>Pleurodelinae</taxon>
        <taxon>Pleurodeles</taxon>
    </lineage>
</organism>
<evidence type="ECO:0000256" key="1">
    <source>
        <dbReference type="SAM" id="MobiDB-lite"/>
    </source>
</evidence>
<feature type="region of interest" description="Disordered" evidence="1">
    <location>
        <begin position="23"/>
        <end position="70"/>
    </location>
</feature>
<evidence type="ECO:0000313" key="2">
    <source>
        <dbReference type="EMBL" id="KAJ1217776.1"/>
    </source>
</evidence>
<dbReference type="AlphaFoldDB" id="A0AAV7WY29"/>
<protein>
    <submittedName>
        <fullName evidence="2">Uncharacterized protein</fullName>
    </submittedName>
</protein>
<gene>
    <name evidence="2" type="ORF">NDU88_005366</name>
</gene>
<comment type="caution">
    <text evidence="2">The sequence shown here is derived from an EMBL/GenBank/DDBJ whole genome shotgun (WGS) entry which is preliminary data.</text>
</comment>
<evidence type="ECO:0000313" key="3">
    <source>
        <dbReference type="Proteomes" id="UP001066276"/>
    </source>
</evidence>
<dbReference type="Proteomes" id="UP001066276">
    <property type="component" value="Chromosome 1_1"/>
</dbReference>